<comment type="caution">
    <text evidence="5">The sequence shown here is derived from an EMBL/GenBank/DDBJ whole genome shotgun (WGS) entry which is preliminary data.</text>
</comment>
<dbReference type="Gene3D" id="3.40.50.720">
    <property type="entry name" value="NAD(P)-binding Rossmann-like Domain"/>
    <property type="match status" value="1"/>
</dbReference>
<gene>
    <name evidence="5" type="ORF">CEP51_013892</name>
</gene>
<evidence type="ECO:0000313" key="6">
    <source>
        <dbReference type="Proteomes" id="UP000287972"/>
    </source>
</evidence>
<evidence type="ECO:0000256" key="1">
    <source>
        <dbReference type="ARBA" id="ARBA00010928"/>
    </source>
</evidence>
<dbReference type="Pfam" id="PF01408">
    <property type="entry name" value="GFO_IDH_MocA"/>
    <property type="match status" value="1"/>
</dbReference>
<sequence length="378" mass="42208">MSPIKVGIIGYGFAAKNFHIPFISNVPDLEIIAILQRAQVPDGSSATPGTHCKLDFPSVRHYRSADEFFADPDIDLVVVATQHDTHASFAEQALRAGKHVVVDKPFAESSDQANHVIDLAEKKNLIVTCYQNRRWDGDFQTLRDLKERGALGDVKEAEIHYDWDSPSWLEYMTAEKFTPGEGMGFGLGPHSIDQAIVLFGTPKSVTAFNRVQRGIKSEVEDSFTIILQYDEPQQDLLVTVKTSVTSPMHHQLKHFVRGTKGSWIKFQKKSTCSQEDSIANGIKVSDPEFGLESEAVHGTLTTLREFDPRYQSFDQDSEKYTGRIPTKRGHWSGLYQNLADAINGKGGLEVKATQSRDGLKILELARESHIKGATIQWH</sequence>
<organism evidence="5 6">
    <name type="scientific">Fusarium floridanum</name>
    <dbReference type="NCBI Taxonomy" id="1325733"/>
    <lineage>
        <taxon>Eukaryota</taxon>
        <taxon>Fungi</taxon>
        <taxon>Dikarya</taxon>
        <taxon>Ascomycota</taxon>
        <taxon>Pezizomycotina</taxon>
        <taxon>Sordariomycetes</taxon>
        <taxon>Hypocreomycetidae</taxon>
        <taxon>Hypocreales</taxon>
        <taxon>Nectriaceae</taxon>
        <taxon>Fusarium</taxon>
        <taxon>Fusarium solani species complex</taxon>
    </lineage>
</organism>
<reference evidence="5 6" key="1">
    <citation type="submission" date="2017-06" db="EMBL/GenBank/DDBJ databases">
        <title>Comparative genomic analysis of Ambrosia Fusariam Clade fungi.</title>
        <authorList>
            <person name="Stajich J.E."/>
            <person name="Carrillo J."/>
            <person name="Kijimoto T."/>
            <person name="Eskalen A."/>
            <person name="O'Donnell K."/>
            <person name="Kasson M."/>
        </authorList>
    </citation>
    <scope>NUCLEOTIDE SEQUENCE [LARGE SCALE GENOMIC DNA]</scope>
    <source>
        <strain evidence="5 6">NRRL62606</strain>
    </source>
</reference>
<proteinExistence type="inferred from homology"/>
<dbReference type="Proteomes" id="UP000287972">
    <property type="component" value="Unassembled WGS sequence"/>
</dbReference>
<evidence type="ECO:0000313" key="5">
    <source>
        <dbReference type="EMBL" id="RSL59607.1"/>
    </source>
</evidence>
<dbReference type="PANTHER" id="PTHR43708">
    <property type="entry name" value="CONSERVED EXPRESSED OXIDOREDUCTASE (EUROFUNG)"/>
    <property type="match status" value="1"/>
</dbReference>
<dbReference type="SUPFAM" id="SSF51735">
    <property type="entry name" value="NAD(P)-binding Rossmann-fold domains"/>
    <property type="match status" value="1"/>
</dbReference>
<dbReference type="InterPro" id="IPR051317">
    <property type="entry name" value="Gfo/Idh/MocA_oxidoreduct"/>
</dbReference>
<dbReference type="EMBL" id="NKCL01000607">
    <property type="protein sequence ID" value="RSL59607.1"/>
    <property type="molecule type" value="Genomic_DNA"/>
</dbReference>
<keyword evidence="2" id="KW-0560">Oxidoreductase</keyword>
<dbReference type="InterPro" id="IPR036291">
    <property type="entry name" value="NAD(P)-bd_dom_sf"/>
</dbReference>
<evidence type="ECO:0000259" key="4">
    <source>
        <dbReference type="Pfam" id="PF22725"/>
    </source>
</evidence>
<dbReference type="GO" id="GO:0016491">
    <property type="term" value="F:oxidoreductase activity"/>
    <property type="evidence" value="ECO:0007669"/>
    <property type="project" value="UniProtKB-KW"/>
</dbReference>
<dbReference type="Gene3D" id="3.30.360.10">
    <property type="entry name" value="Dihydrodipicolinate Reductase, domain 2"/>
    <property type="match status" value="1"/>
</dbReference>
<accession>A0A428Q2S0</accession>
<comment type="similarity">
    <text evidence="1">Belongs to the Gfo/Idh/MocA family.</text>
</comment>
<dbReference type="AlphaFoldDB" id="A0A428Q2S0"/>
<keyword evidence="6" id="KW-1185">Reference proteome</keyword>
<evidence type="ECO:0000256" key="2">
    <source>
        <dbReference type="ARBA" id="ARBA00023002"/>
    </source>
</evidence>
<feature type="domain" description="GFO/IDH/MocA-like oxidoreductase" evidence="4">
    <location>
        <begin position="139"/>
        <end position="262"/>
    </location>
</feature>
<dbReference type="Pfam" id="PF22725">
    <property type="entry name" value="GFO_IDH_MocA_C3"/>
    <property type="match status" value="1"/>
</dbReference>
<protein>
    <recommendedName>
        <fullName evidence="7">Gfo/Idh/MocA-like oxidoreductase N-terminal domain-containing protein</fullName>
    </recommendedName>
</protein>
<dbReference type="PANTHER" id="PTHR43708:SF5">
    <property type="entry name" value="CONSERVED EXPRESSED OXIDOREDUCTASE (EUROFUNG)-RELATED"/>
    <property type="match status" value="1"/>
</dbReference>
<dbReference type="InterPro" id="IPR000683">
    <property type="entry name" value="Gfo/Idh/MocA-like_OxRdtase_N"/>
</dbReference>
<name>A0A428Q2S0_9HYPO</name>
<dbReference type="GO" id="GO:0000166">
    <property type="term" value="F:nucleotide binding"/>
    <property type="evidence" value="ECO:0007669"/>
    <property type="project" value="InterPro"/>
</dbReference>
<dbReference type="InterPro" id="IPR055170">
    <property type="entry name" value="GFO_IDH_MocA-like_dom"/>
</dbReference>
<evidence type="ECO:0000259" key="3">
    <source>
        <dbReference type="Pfam" id="PF01408"/>
    </source>
</evidence>
<feature type="domain" description="Gfo/Idh/MocA-like oxidoreductase N-terminal" evidence="3">
    <location>
        <begin position="4"/>
        <end position="129"/>
    </location>
</feature>
<evidence type="ECO:0008006" key="7">
    <source>
        <dbReference type="Google" id="ProtNLM"/>
    </source>
</evidence>